<name>A0A4C1VYC1_EUMVA</name>
<evidence type="ECO:0000256" key="6">
    <source>
        <dbReference type="SAM" id="Phobius"/>
    </source>
</evidence>
<gene>
    <name evidence="8" type="primary">Oca2</name>
    <name evidence="8" type="ORF">EVAR_87304_1</name>
</gene>
<keyword evidence="5 6" id="KW-0472">Membrane</keyword>
<dbReference type="Proteomes" id="UP000299102">
    <property type="component" value="Unassembled WGS sequence"/>
</dbReference>
<sequence length="129" mass="13803">MIIRMVSEESRLAVALMLVLWVSGIASAFVDNIPLTTMMVRVMAALAAPDGLALPLAPLAWALSFGACLGGNGTLIGASANVVCAGVAEQHGYRFTFMQFFKIGFPIMIGHLMVASIYLLICHCAFTWH</sequence>
<dbReference type="PANTHER" id="PTHR43568:SF1">
    <property type="entry name" value="P PROTEIN"/>
    <property type="match status" value="1"/>
</dbReference>
<accession>A0A4C1VYC1</accession>
<keyword evidence="9" id="KW-1185">Reference proteome</keyword>
<evidence type="ECO:0000256" key="1">
    <source>
        <dbReference type="ARBA" id="ARBA00004141"/>
    </source>
</evidence>
<dbReference type="InterPro" id="IPR051475">
    <property type="entry name" value="Diverse_Ion_Transporter"/>
</dbReference>
<comment type="caution">
    <text evidence="8">The sequence shown here is derived from an EMBL/GenBank/DDBJ whole genome shotgun (WGS) entry which is preliminary data.</text>
</comment>
<evidence type="ECO:0000256" key="2">
    <source>
        <dbReference type="ARBA" id="ARBA00022448"/>
    </source>
</evidence>
<keyword evidence="2" id="KW-0813">Transport</keyword>
<dbReference type="EMBL" id="BGZK01000426">
    <property type="protein sequence ID" value="GBP42924.1"/>
    <property type="molecule type" value="Genomic_DNA"/>
</dbReference>
<dbReference type="OrthoDB" id="442352at2759"/>
<feature type="transmembrane region" description="Helical" evidence="6">
    <location>
        <begin position="59"/>
        <end position="88"/>
    </location>
</feature>
<evidence type="ECO:0000259" key="7">
    <source>
        <dbReference type="Pfam" id="PF03600"/>
    </source>
</evidence>
<evidence type="ECO:0000313" key="8">
    <source>
        <dbReference type="EMBL" id="GBP42924.1"/>
    </source>
</evidence>
<dbReference type="PANTHER" id="PTHR43568">
    <property type="entry name" value="P PROTEIN"/>
    <property type="match status" value="1"/>
</dbReference>
<dbReference type="STRING" id="151549.A0A4C1VYC1"/>
<reference evidence="8 9" key="1">
    <citation type="journal article" date="2019" name="Commun. Biol.">
        <title>The bagworm genome reveals a unique fibroin gene that provides high tensile strength.</title>
        <authorList>
            <person name="Kono N."/>
            <person name="Nakamura H."/>
            <person name="Ohtoshi R."/>
            <person name="Tomita M."/>
            <person name="Numata K."/>
            <person name="Arakawa K."/>
        </authorList>
    </citation>
    <scope>NUCLEOTIDE SEQUENCE [LARGE SCALE GENOMIC DNA]</scope>
</reference>
<dbReference type="InterPro" id="IPR004680">
    <property type="entry name" value="Cit_transptr-like_dom"/>
</dbReference>
<evidence type="ECO:0000313" key="9">
    <source>
        <dbReference type="Proteomes" id="UP000299102"/>
    </source>
</evidence>
<evidence type="ECO:0000256" key="4">
    <source>
        <dbReference type="ARBA" id="ARBA00022989"/>
    </source>
</evidence>
<feature type="domain" description="Citrate transporter-like" evidence="7">
    <location>
        <begin position="5"/>
        <end position="66"/>
    </location>
</feature>
<dbReference type="GO" id="GO:0055085">
    <property type="term" value="P:transmembrane transport"/>
    <property type="evidence" value="ECO:0007669"/>
    <property type="project" value="InterPro"/>
</dbReference>
<evidence type="ECO:0000256" key="3">
    <source>
        <dbReference type="ARBA" id="ARBA00022692"/>
    </source>
</evidence>
<keyword evidence="4 6" id="KW-1133">Transmembrane helix</keyword>
<dbReference type="Pfam" id="PF03600">
    <property type="entry name" value="CitMHS"/>
    <property type="match status" value="1"/>
</dbReference>
<dbReference type="GO" id="GO:0016020">
    <property type="term" value="C:membrane"/>
    <property type="evidence" value="ECO:0007669"/>
    <property type="project" value="UniProtKB-SubCell"/>
</dbReference>
<evidence type="ECO:0000256" key="5">
    <source>
        <dbReference type="ARBA" id="ARBA00023136"/>
    </source>
</evidence>
<comment type="subcellular location">
    <subcellularLocation>
        <location evidence="1">Membrane</location>
        <topology evidence="1">Multi-pass membrane protein</topology>
    </subcellularLocation>
</comment>
<keyword evidence="3 6" id="KW-0812">Transmembrane</keyword>
<proteinExistence type="predicted"/>
<feature type="transmembrane region" description="Helical" evidence="6">
    <location>
        <begin position="100"/>
        <end position="128"/>
    </location>
</feature>
<protein>
    <submittedName>
        <fullName evidence="8">P protein</fullName>
    </submittedName>
</protein>
<dbReference type="AlphaFoldDB" id="A0A4C1VYC1"/>
<organism evidence="8 9">
    <name type="scientific">Eumeta variegata</name>
    <name type="common">Bagworm moth</name>
    <name type="synonym">Eumeta japonica</name>
    <dbReference type="NCBI Taxonomy" id="151549"/>
    <lineage>
        <taxon>Eukaryota</taxon>
        <taxon>Metazoa</taxon>
        <taxon>Ecdysozoa</taxon>
        <taxon>Arthropoda</taxon>
        <taxon>Hexapoda</taxon>
        <taxon>Insecta</taxon>
        <taxon>Pterygota</taxon>
        <taxon>Neoptera</taxon>
        <taxon>Endopterygota</taxon>
        <taxon>Lepidoptera</taxon>
        <taxon>Glossata</taxon>
        <taxon>Ditrysia</taxon>
        <taxon>Tineoidea</taxon>
        <taxon>Psychidae</taxon>
        <taxon>Oiketicinae</taxon>
        <taxon>Eumeta</taxon>
    </lineage>
</organism>